<dbReference type="EMBL" id="LAZR01070260">
    <property type="protein sequence ID" value="KKK43275.1"/>
    <property type="molecule type" value="Genomic_DNA"/>
</dbReference>
<dbReference type="AlphaFoldDB" id="A0A0F8W550"/>
<reference evidence="1" key="1">
    <citation type="journal article" date="2015" name="Nature">
        <title>Complex archaea that bridge the gap between prokaryotes and eukaryotes.</title>
        <authorList>
            <person name="Spang A."/>
            <person name="Saw J.H."/>
            <person name="Jorgensen S.L."/>
            <person name="Zaremba-Niedzwiedzka K."/>
            <person name="Martijn J."/>
            <person name="Lind A.E."/>
            <person name="van Eijk R."/>
            <person name="Schleper C."/>
            <person name="Guy L."/>
            <person name="Ettema T.J."/>
        </authorList>
    </citation>
    <scope>NUCLEOTIDE SEQUENCE</scope>
</reference>
<sequence>HVGIHTHTSKGYPALKLRVTLANTYRRAVDRFVEIVGVPGYIHTAKPDLRSNRKRTKVLYTAMWQAHGAKKVLETLLPYLVIKREQTRLGIQFRDTFDEPYTLGRGHPLPDYIRESRQDMCFRMKALKQVN</sequence>
<comment type="caution">
    <text evidence="1">The sequence shown here is derived from an EMBL/GenBank/DDBJ whole genome shotgun (WGS) entry which is preliminary data.</text>
</comment>
<organism evidence="1">
    <name type="scientific">marine sediment metagenome</name>
    <dbReference type="NCBI Taxonomy" id="412755"/>
    <lineage>
        <taxon>unclassified sequences</taxon>
        <taxon>metagenomes</taxon>
        <taxon>ecological metagenomes</taxon>
    </lineage>
</organism>
<evidence type="ECO:0008006" key="2">
    <source>
        <dbReference type="Google" id="ProtNLM"/>
    </source>
</evidence>
<protein>
    <recommendedName>
        <fullName evidence="2">Homing endonuclease LAGLIDADG domain-containing protein</fullName>
    </recommendedName>
</protein>
<evidence type="ECO:0000313" key="1">
    <source>
        <dbReference type="EMBL" id="KKK43275.1"/>
    </source>
</evidence>
<feature type="non-terminal residue" evidence="1">
    <location>
        <position position="1"/>
    </location>
</feature>
<proteinExistence type="predicted"/>
<gene>
    <name evidence="1" type="ORF">LCGC14_3168670</name>
</gene>
<name>A0A0F8W550_9ZZZZ</name>
<accession>A0A0F8W550</accession>